<evidence type="ECO:0008006" key="4">
    <source>
        <dbReference type="Google" id="ProtNLM"/>
    </source>
</evidence>
<reference evidence="3" key="1">
    <citation type="journal article" date="2019" name="Int. J. Syst. Evol. Microbiol.">
        <title>The Global Catalogue of Microorganisms (GCM) 10K type strain sequencing project: providing services to taxonomists for standard genome sequencing and annotation.</title>
        <authorList>
            <consortium name="The Broad Institute Genomics Platform"/>
            <consortium name="The Broad Institute Genome Sequencing Center for Infectious Disease"/>
            <person name="Wu L."/>
            <person name="Ma J."/>
        </authorList>
    </citation>
    <scope>NUCLEOTIDE SEQUENCE [LARGE SCALE GENOMIC DNA]</scope>
    <source>
        <strain evidence="3">KCTC 52232</strain>
    </source>
</reference>
<accession>A0ABW5XQ95</accession>
<dbReference type="EMBL" id="JBHUON010000007">
    <property type="protein sequence ID" value="MFD2864629.1"/>
    <property type="molecule type" value="Genomic_DNA"/>
</dbReference>
<dbReference type="Proteomes" id="UP001597601">
    <property type="component" value="Unassembled WGS sequence"/>
</dbReference>
<feature type="signal peptide" evidence="1">
    <location>
        <begin position="1"/>
        <end position="25"/>
    </location>
</feature>
<keyword evidence="1" id="KW-0732">Signal</keyword>
<evidence type="ECO:0000313" key="3">
    <source>
        <dbReference type="Proteomes" id="UP001597601"/>
    </source>
</evidence>
<organism evidence="2 3">
    <name type="scientific">Mucilaginibacter antarcticus</name>
    <dbReference type="NCBI Taxonomy" id="1855725"/>
    <lineage>
        <taxon>Bacteria</taxon>
        <taxon>Pseudomonadati</taxon>
        <taxon>Bacteroidota</taxon>
        <taxon>Sphingobacteriia</taxon>
        <taxon>Sphingobacteriales</taxon>
        <taxon>Sphingobacteriaceae</taxon>
        <taxon>Mucilaginibacter</taxon>
    </lineage>
</organism>
<evidence type="ECO:0000256" key="1">
    <source>
        <dbReference type="SAM" id="SignalP"/>
    </source>
</evidence>
<evidence type="ECO:0000313" key="2">
    <source>
        <dbReference type="EMBL" id="MFD2864629.1"/>
    </source>
</evidence>
<keyword evidence="3" id="KW-1185">Reference proteome</keyword>
<sequence length="264" mass="28303">MKHLIKLTAALTIGLSLALSSCKKADSTANKPVDRTDYNALSKQIALSFYKSLNSGSRGFKASSTGGRRVNSTGPQCGDVVVTPTNSIQIGDTTRVVTGNTVFTYLCNGGVLNEYSLADTLRTQETGVGFESIYTTAQNYSTRAVDVSYLKSISNGKMSVGYFQRKVNNNGVTTDQLSWATHYTLVNVAVTQTVDGAVITGGQANFTSTVYHKDDVIDINGWSDEHIGYITFQGNDIIKVIFGNAQGFTGTYLVNIKTGAAIQL</sequence>
<proteinExistence type="predicted"/>
<name>A0ABW5XQ95_9SPHI</name>
<gene>
    <name evidence="2" type="ORF">ACFSYC_08005</name>
</gene>
<dbReference type="PROSITE" id="PS51257">
    <property type="entry name" value="PROKAR_LIPOPROTEIN"/>
    <property type="match status" value="1"/>
</dbReference>
<dbReference type="RefSeq" id="WP_377125437.1">
    <property type="nucleotide sequence ID" value="NZ_JBHUHN010000001.1"/>
</dbReference>
<feature type="chain" id="PRO_5047109485" description="Lipoprotein" evidence="1">
    <location>
        <begin position="26"/>
        <end position="264"/>
    </location>
</feature>
<comment type="caution">
    <text evidence="2">The sequence shown here is derived from an EMBL/GenBank/DDBJ whole genome shotgun (WGS) entry which is preliminary data.</text>
</comment>
<protein>
    <recommendedName>
        <fullName evidence="4">Lipoprotein</fullName>
    </recommendedName>
</protein>